<organism evidence="7 8">
    <name type="scientific">Allomeiothermus silvanus (strain ATCC 700542 / DSM 9946 / NBRC 106475 / NCIMB 13440 / VI-R2)</name>
    <name type="common">Thermus silvanus</name>
    <dbReference type="NCBI Taxonomy" id="526227"/>
    <lineage>
        <taxon>Bacteria</taxon>
        <taxon>Thermotogati</taxon>
        <taxon>Deinococcota</taxon>
        <taxon>Deinococci</taxon>
        <taxon>Thermales</taxon>
        <taxon>Thermaceae</taxon>
        <taxon>Allomeiothermus</taxon>
    </lineage>
</organism>
<name>D7BFM4_ALLS1</name>
<dbReference type="PANTHER" id="PTHR33217:SF9">
    <property type="entry name" value="MUTATOR FAMILY TRANSPOSASE"/>
    <property type="match status" value="1"/>
</dbReference>
<proteinExistence type="inferred from homology"/>
<dbReference type="AlphaFoldDB" id="D7BFM4"/>
<dbReference type="GO" id="GO:0006313">
    <property type="term" value="P:DNA transposition"/>
    <property type="evidence" value="ECO:0007669"/>
    <property type="project" value="UniProtKB-UniRule"/>
</dbReference>
<dbReference type="OrthoDB" id="29126at2"/>
<dbReference type="eggNOG" id="COG3328">
    <property type="taxonomic scope" value="Bacteria"/>
</dbReference>
<reference evidence="7 8" key="1">
    <citation type="journal article" date="2010" name="Stand. Genomic Sci.">
        <title>Complete genome sequence of Meiothermus silvanus type strain (VI-R2).</title>
        <authorList>
            <person name="Sikorski J."/>
            <person name="Tindall B.J."/>
            <person name="Lowry S."/>
            <person name="Lucas S."/>
            <person name="Nolan M."/>
            <person name="Copeland A."/>
            <person name="Glavina Del Rio T."/>
            <person name="Tice H."/>
            <person name="Cheng J.F."/>
            <person name="Han C."/>
            <person name="Pitluck S."/>
            <person name="Liolios K."/>
            <person name="Ivanova N."/>
            <person name="Mavromatis K."/>
            <person name="Mikhailova N."/>
            <person name="Pati A."/>
            <person name="Goodwin L."/>
            <person name="Chen A."/>
            <person name="Palaniappan K."/>
            <person name="Land M."/>
            <person name="Hauser L."/>
            <person name="Chang Y.J."/>
            <person name="Jeffries C.D."/>
            <person name="Rohde M."/>
            <person name="Goker M."/>
            <person name="Woyke T."/>
            <person name="Bristow J."/>
            <person name="Eisen J.A."/>
            <person name="Markowitz V."/>
            <person name="Hugenholtz P."/>
            <person name="Kyrpides N.C."/>
            <person name="Klenk H.P."/>
            <person name="Lapidus A."/>
        </authorList>
    </citation>
    <scope>NUCLEOTIDE SEQUENCE [LARGE SCALE GENOMIC DNA]</scope>
    <source>
        <strain evidence="8">ATCC 700542 / DSM 9946 / VI-R2</strain>
    </source>
</reference>
<keyword evidence="3 6" id="KW-0815">Transposition</keyword>
<dbReference type="PANTHER" id="PTHR33217">
    <property type="entry name" value="TRANSPOSASE FOR INSERTION SEQUENCE ELEMENT IS1081"/>
    <property type="match status" value="1"/>
</dbReference>
<dbReference type="EMBL" id="CP002042">
    <property type="protein sequence ID" value="ADH63577.1"/>
    <property type="molecule type" value="Genomic_DNA"/>
</dbReference>
<dbReference type="NCBIfam" id="NF033543">
    <property type="entry name" value="transpos_IS256"/>
    <property type="match status" value="1"/>
</dbReference>
<dbReference type="HOGENOM" id="CLU_036805_8_1_0"/>
<protein>
    <recommendedName>
        <fullName evidence="6">Mutator family transposase</fullName>
    </recommendedName>
</protein>
<accession>D7BFM4</accession>
<keyword evidence="6" id="KW-0814">Transposable element</keyword>
<dbReference type="PROSITE" id="PS01007">
    <property type="entry name" value="TRANSPOSASE_MUTATOR"/>
    <property type="match status" value="1"/>
</dbReference>
<evidence type="ECO:0000256" key="1">
    <source>
        <dbReference type="ARBA" id="ARBA00002190"/>
    </source>
</evidence>
<dbReference type="STRING" id="526227.Mesil_1694"/>
<dbReference type="Pfam" id="PF00872">
    <property type="entry name" value="Transposase_mut"/>
    <property type="match status" value="1"/>
</dbReference>
<comment type="function">
    <text evidence="1 6">Required for the transposition of the insertion element.</text>
</comment>
<dbReference type="GO" id="GO:0003677">
    <property type="term" value="F:DNA binding"/>
    <property type="evidence" value="ECO:0007669"/>
    <property type="project" value="UniProtKB-UniRule"/>
</dbReference>
<keyword evidence="4 6" id="KW-0238">DNA-binding</keyword>
<evidence type="ECO:0000313" key="7">
    <source>
        <dbReference type="EMBL" id="ADH63577.1"/>
    </source>
</evidence>
<keyword evidence="8" id="KW-1185">Reference proteome</keyword>
<gene>
    <name evidence="7" type="ordered locus">Mesil_1694</name>
</gene>
<evidence type="ECO:0000256" key="4">
    <source>
        <dbReference type="ARBA" id="ARBA00023125"/>
    </source>
</evidence>
<keyword evidence="5 6" id="KW-0233">DNA recombination</keyword>
<evidence type="ECO:0000256" key="3">
    <source>
        <dbReference type="ARBA" id="ARBA00022578"/>
    </source>
</evidence>
<dbReference type="Proteomes" id="UP000001916">
    <property type="component" value="Chromosome"/>
</dbReference>
<evidence type="ECO:0000256" key="5">
    <source>
        <dbReference type="ARBA" id="ARBA00023172"/>
    </source>
</evidence>
<sequence length="421" mass="48493">MGKRTKVAASPIGEHLEARSSSPTWETLRDWLRGKIRELMQGLLEEEVTEFLGRARYERRAAVDACGYRNGYGKPRKLTTSMGTIEVRRPRVRGVEERFESRILPLFARRTREVSELLPELYLHGLAEGDFDLALRGLLGEEAALSARTVARLKERWQAEWEAWRTQRLDDRAVVYLWVDGVYVKAGLERERAALLVAIAALSDGRKVVVAVVPGYRESVESWSEVLRDLRERGMNAPRLVIGDGHLGIWGALRNVWPEADEQRCWNHKVLNVLEQLPRHQQAVAKPMLGAIAYAPTRAEAERKGKEFEAWCHRHGYGKAAQTLGRDWERMVTFYRYPKEHWRHLRTHERDRIALSPHCGCGRMRPSGSRRWKRATAVIWKMLMVAQKRFRRLNAPELLAKVHAGVRYEDGIEVTQEEVAA</sequence>
<dbReference type="GO" id="GO:0004803">
    <property type="term" value="F:transposase activity"/>
    <property type="evidence" value="ECO:0007669"/>
    <property type="project" value="UniProtKB-UniRule"/>
</dbReference>
<comment type="similarity">
    <text evidence="2 6">Belongs to the transposase mutator family.</text>
</comment>
<evidence type="ECO:0000256" key="6">
    <source>
        <dbReference type="RuleBase" id="RU365089"/>
    </source>
</evidence>
<dbReference type="InterPro" id="IPR001207">
    <property type="entry name" value="Transposase_mutator"/>
</dbReference>
<evidence type="ECO:0000313" key="8">
    <source>
        <dbReference type="Proteomes" id="UP000001916"/>
    </source>
</evidence>
<evidence type="ECO:0000256" key="2">
    <source>
        <dbReference type="ARBA" id="ARBA00010961"/>
    </source>
</evidence>
<dbReference type="KEGG" id="msv:Mesil_1694"/>